<keyword evidence="3" id="KW-1185">Reference proteome</keyword>
<dbReference type="Pfam" id="PF01535">
    <property type="entry name" value="PPR"/>
    <property type="match status" value="1"/>
</dbReference>
<evidence type="ECO:0000313" key="2">
    <source>
        <dbReference type="EMBL" id="KAK4402289.1"/>
    </source>
</evidence>
<reference evidence="2" key="1">
    <citation type="submission" date="2020-06" db="EMBL/GenBank/DDBJ databases">
        <authorList>
            <person name="Li T."/>
            <person name="Hu X."/>
            <person name="Zhang T."/>
            <person name="Song X."/>
            <person name="Zhang H."/>
            <person name="Dai N."/>
            <person name="Sheng W."/>
            <person name="Hou X."/>
            <person name="Wei L."/>
        </authorList>
    </citation>
    <scope>NUCLEOTIDE SEQUENCE</scope>
    <source>
        <strain evidence="2">K16</strain>
        <tissue evidence="2">Leaf</tissue>
    </source>
</reference>
<dbReference type="InterPro" id="IPR046960">
    <property type="entry name" value="PPR_At4g14850-like_plant"/>
</dbReference>
<gene>
    <name evidence="2" type="ORF">Sango_0969600</name>
</gene>
<protein>
    <submittedName>
        <fullName evidence="2">Pentatricopeptide repeat-containing protein</fullName>
    </submittedName>
</protein>
<proteinExistence type="predicted"/>
<organism evidence="2 3">
    <name type="scientific">Sesamum angolense</name>
    <dbReference type="NCBI Taxonomy" id="2727404"/>
    <lineage>
        <taxon>Eukaryota</taxon>
        <taxon>Viridiplantae</taxon>
        <taxon>Streptophyta</taxon>
        <taxon>Embryophyta</taxon>
        <taxon>Tracheophyta</taxon>
        <taxon>Spermatophyta</taxon>
        <taxon>Magnoliopsida</taxon>
        <taxon>eudicotyledons</taxon>
        <taxon>Gunneridae</taxon>
        <taxon>Pentapetalae</taxon>
        <taxon>asterids</taxon>
        <taxon>lamiids</taxon>
        <taxon>Lamiales</taxon>
        <taxon>Pedaliaceae</taxon>
        <taxon>Sesamum</taxon>
    </lineage>
</organism>
<name>A0AAE2BYD9_9LAMI</name>
<dbReference type="GO" id="GO:0003723">
    <property type="term" value="F:RNA binding"/>
    <property type="evidence" value="ECO:0007669"/>
    <property type="project" value="InterPro"/>
</dbReference>
<reference evidence="2" key="2">
    <citation type="journal article" date="2024" name="Plant">
        <title>Genomic evolution and insights into agronomic trait innovations of Sesamum species.</title>
        <authorList>
            <person name="Miao H."/>
            <person name="Wang L."/>
            <person name="Qu L."/>
            <person name="Liu H."/>
            <person name="Sun Y."/>
            <person name="Le M."/>
            <person name="Wang Q."/>
            <person name="Wei S."/>
            <person name="Zheng Y."/>
            <person name="Lin W."/>
            <person name="Duan Y."/>
            <person name="Cao H."/>
            <person name="Xiong S."/>
            <person name="Wang X."/>
            <person name="Wei L."/>
            <person name="Li C."/>
            <person name="Ma Q."/>
            <person name="Ju M."/>
            <person name="Zhao R."/>
            <person name="Li G."/>
            <person name="Mu C."/>
            <person name="Tian Q."/>
            <person name="Mei H."/>
            <person name="Zhang T."/>
            <person name="Gao T."/>
            <person name="Zhang H."/>
        </authorList>
    </citation>
    <scope>NUCLEOTIDE SEQUENCE</scope>
    <source>
        <strain evidence="2">K16</strain>
    </source>
</reference>
<comment type="caution">
    <text evidence="2">The sequence shown here is derived from an EMBL/GenBank/DDBJ whole genome shotgun (WGS) entry which is preliminary data.</text>
</comment>
<dbReference type="Proteomes" id="UP001289374">
    <property type="component" value="Unassembled WGS sequence"/>
</dbReference>
<dbReference type="EMBL" id="JACGWL010000005">
    <property type="protein sequence ID" value="KAK4402289.1"/>
    <property type="molecule type" value="Genomic_DNA"/>
</dbReference>
<sequence>MYAKCGSMAKARAVFDGMAQKDVISWTSMIVGHAINGRRLYDVMREVYHIKPQIEHCGCVVDMLARAGKIEDAQMFIQKMPMAPNALIWRMLINACRVHGHINLGLNLVTGIAELNTSYDSADSVISSNIYAEAGRWGEVISHRSFMVVRRVPKTAGKSALLSDGVMSAKGEKVRWIYSFIFIFLKSSFKTVPNSFAAEINLHLQKTYKLRQHSRIHMHHADKRFCLVASTVNRAI</sequence>
<accession>A0AAE2BYD9</accession>
<evidence type="ECO:0000256" key="1">
    <source>
        <dbReference type="ARBA" id="ARBA00022737"/>
    </source>
</evidence>
<keyword evidence="1" id="KW-0677">Repeat</keyword>
<dbReference type="AlphaFoldDB" id="A0AAE2BYD9"/>
<dbReference type="GO" id="GO:0009451">
    <property type="term" value="P:RNA modification"/>
    <property type="evidence" value="ECO:0007669"/>
    <property type="project" value="InterPro"/>
</dbReference>
<dbReference type="PANTHER" id="PTHR47926">
    <property type="entry name" value="PENTATRICOPEPTIDE REPEAT-CONTAINING PROTEIN"/>
    <property type="match status" value="1"/>
</dbReference>
<dbReference type="Gene3D" id="1.25.40.10">
    <property type="entry name" value="Tetratricopeptide repeat domain"/>
    <property type="match status" value="2"/>
</dbReference>
<dbReference type="InterPro" id="IPR011990">
    <property type="entry name" value="TPR-like_helical_dom_sf"/>
</dbReference>
<dbReference type="PANTHER" id="PTHR47926:SF436">
    <property type="entry name" value="PENTATRICOPEPTIDE REPEAT-CONTAINING PROTEIN ELI1, CHLOROPLASTIC-LIKE ISOFORM X2"/>
    <property type="match status" value="1"/>
</dbReference>
<dbReference type="InterPro" id="IPR002885">
    <property type="entry name" value="PPR_rpt"/>
</dbReference>
<evidence type="ECO:0000313" key="3">
    <source>
        <dbReference type="Proteomes" id="UP001289374"/>
    </source>
</evidence>